<organism evidence="1 2">
    <name type="scientific">Rotaria magnacalcarata</name>
    <dbReference type="NCBI Taxonomy" id="392030"/>
    <lineage>
        <taxon>Eukaryota</taxon>
        <taxon>Metazoa</taxon>
        <taxon>Spiralia</taxon>
        <taxon>Gnathifera</taxon>
        <taxon>Rotifera</taxon>
        <taxon>Eurotatoria</taxon>
        <taxon>Bdelloidea</taxon>
        <taxon>Philodinida</taxon>
        <taxon>Philodinidae</taxon>
        <taxon>Rotaria</taxon>
    </lineage>
</organism>
<evidence type="ECO:0000313" key="2">
    <source>
        <dbReference type="Proteomes" id="UP000676336"/>
    </source>
</evidence>
<sequence>FILGKHKRANAEIKKIVTVLLLVDNEIDNMESLDILLSSNRNEDF</sequence>
<dbReference type="AlphaFoldDB" id="A0A8S2SES7"/>
<name>A0A8S2SES7_9BILA</name>
<comment type="caution">
    <text evidence="1">The sequence shown here is derived from an EMBL/GenBank/DDBJ whole genome shotgun (WGS) entry which is preliminary data.</text>
</comment>
<accession>A0A8S2SES7</accession>
<dbReference type="EMBL" id="CAJOBI010021412">
    <property type="protein sequence ID" value="CAF4219008.1"/>
    <property type="molecule type" value="Genomic_DNA"/>
</dbReference>
<protein>
    <submittedName>
        <fullName evidence="1">Uncharacterized protein</fullName>
    </submittedName>
</protein>
<feature type="non-terminal residue" evidence="1">
    <location>
        <position position="1"/>
    </location>
</feature>
<dbReference type="Proteomes" id="UP000676336">
    <property type="component" value="Unassembled WGS sequence"/>
</dbReference>
<reference evidence="1" key="1">
    <citation type="submission" date="2021-02" db="EMBL/GenBank/DDBJ databases">
        <authorList>
            <person name="Nowell W R."/>
        </authorList>
    </citation>
    <scope>NUCLEOTIDE SEQUENCE</scope>
</reference>
<proteinExistence type="predicted"/>
<evidence type="ECO:0000313" key="1">
    <source>
        <dbReference type="EMBL" id="CAF4219008.1"/>
    </source>
</evidence>
<gene>
    <name evidence="1" type="ORF">SMN809_LOCUS22639</name>
</gene>